<name>A0A8J3K753_9ACTN</name>
<evidence type="ECO:0000256" key="1">
    <source>
        <dbReference type="SAM" id="Phobius"/>
    </source>
</evidence>
<dbReference type="Proteomes" id="UP000619293">
    <property type="component" value="Unassembled WGS sequence"/>
</dbReference>
<organism evidence="2 3">
    <name type="scientific">Catellatospora chokoriensis</name>
    <dbReference type="NCBI Taxonomy" id="310353"/>
    <lineage>
        <taxon>Bacteria</taxon>
        <taxon>Bacillati</taxon>
        <taxon>Actinomycetota</taxon>
        <taxon>Actinomycetes</taxon>
        <taxon>Micromonosporales</taxon>
        <taxon>Micromonosporaceae</taxon>
        <taxon>Catellatospora</taxon>
    </lineage>
</organism>
<protein>
    <submittedName>
        <fullName evidence="2">Uncharacterized protein</fullName>
    </submittedName>
</protein>
<proteinExistence type="predicted"/>
<keyword evidence="1" id="KW-0472">Membrane</keyword>
<dbReference type="AlphaFoldDB" id="A0A8J3K753"/>
<keyword evidence="1" id="KW-0812">Transmembrane</keyword>
<keyword evidence="3" id="KW-1185">Reference proteome</keyword>
<feature type="transmembrane region" description="Helical" evidence="1">
    <location>
        <begin position="69"/>
        <end position="86"/>
    </location>
</feature>
<evidence type="ECO:0000313" key="3">
    <source>
        <dbReference type="Proteomes" id="UP000619293"/>
    </source>
</evidence>
<keyword evidence="1" id="KW-1133">Transmembrane helix</keyword>
<feature type="transmembrane region" description="Helical" evidence="1">
    <location>
        <begin position="6"/>
        <end position="28"/>
    </location>
</feature>
<dbReference type="EMBL" id="BONG01000038">
    <property type="protein sequence ID" value="GIF91935.1"/>
    <property type="molecule type" value="Genomic_DNA"/>
</dbReference>
<evidence type="ECO:0000313" key="2">
    <source>
        <dbReference type="EMBL" id="GIF91935.1"/>
    </source>
</evidence>
<reference evidence="2 3" key="1">
    <citation type="submission" date="2021-01" db="EMBL/GenBank/DDBJ databases">
        <title>Whole genome shotgun sequence of Catellatospora chokoriensis NBRC 107358.</title>
        <authorList>
            <person name="Komaki H."/>
            <person name="Tamura T."/>
        </authorList>
    </citation>
    <scope>NUCLEOTIDE SEQUENCE [LARGE SCALE GENOMIC DNA]</scope>
    <source>
        <strain evidence="2 3">NBRC 107358</strain>
    </source>
</reference>
<gene>
    <name evidence="2" type="ORF">Cch02nite_53790</name>
</gene>
<sequence>MSYGSVMVTAMLFDGVFTSALTIGYAVVLGQALRMLVQYQIWLHRWRQPERRTIRVLGHSEWLIPPAHARAWVGLTIVVAGCATYLCLPGEPDPAADVFVKAMLLLGLAASLLLIEDGWRMPRHELRQIRQVRGLVRFTRARLEKHSITERLRSPNEGEPAGTREELDRLLALLEEEPWERAAAPRSWRVVALMLPTVEESAKSTIRLMRYRYGIRDAELGAHIWDEPSSG</sequence>
<comment type="caution">
    <text evidence="2">The sequence shown here is derived from an EMBL/GenBank/DDBJ whole genome shotgun (WGS) entry which is preliminary data.</text>
</comment>
<feature type="transmembrane region" description="Helical" evidence="1">
    <location>
        <begin position="98"/>
        <end position="115"/>
    </location>
</feature>
<accession>A0A8J3K753</accession>